<keyword evidence="4 7" id="KW-1133">Transmembrane helix</keyword>
<feature type="transmembrane region" description="Helical" evidence="7">
    <location>
        <begin position="12"/>
        <end position="30"/>
    </location>
</feature>
<feature type="transmembrane region" description="Helical" evidence="7">
    <location>
        <begin position="176"/>
        <end position="196"/>
    </location>
</feature>
<organism evidence="8 9">
    <name type="scientific">Hallella multisaccharivorax DSM 17128</name>
    <dbReference type="NCBI Taxonomy" id="688246"/>
    <lineage>
        <taxon>Bacteria</taxon>
        <taxon>Pseudomonadati</taxon>
        <taxon>Bacteroidota</taxon>
        <taxon>Bacteroidia</taxon>
        <taxon>Bacteroidales</taxon>
        <taxon>Prevotellaceae</taxon>
        <taxon>Hallella</taxon>
    </lineage>
</organism>
<evidence type="ECO:0000256" key="2">
    <source>
        <dbReference type="ARBA" id="ARBA00022448"/>
    </source>
</evidence>
<proteinExistence type="inferred from homology"/>
<evidence type="ECO:0000256" key="7">
    <source>
        <dbReference type="SAM" id="Phobius"/>
    </source>
</evidence>
<dbReference type="CDD" id="cd10336">
    <property type="entry name" value="SLC6sbd_Tyt1-Like"/>
    <property type="match status" value="1"/>
</dbReference>
<keyword evidence="5 7" id="KW-0472">Membrane</keyword>
<dbReference type="GO" id="GO:0016020">
    <property type="term" value="C:membrane"/>
    <property type="evidence" value="ECO:0007669"/>
    <property type="project" value="UniProtKB-SubCell"/>
</dbReference>
<evidence type="ECO:0000313" key="9">
    <source>
        <dbReference type="Proteomes" id="UP000002772"/>
    </source>
</evidence>
<keyword evidence="9" id="KW-1185">Reference proteome</keyword>
<feature type="transmembrane region" description="Helical" evidence="7">
    <location>
        <begin position="304"/>
        <end position="326"/>
    </location>
</feature>
<dbReference type="PROSITE" id="PS00610">
    <property type="entry name" value="NA_NEUROTRAN_SYMP_1"/>
    <property type="match status" value="1"/>
</dbReference>
<feature type="transmembrane region" description="Helical" evidence="7">
    <location>
        <begin position="252"/>
        <end position="274"/>
    </location>
</feature>
<accession>F8NB68</accession>
<dbReference type="NCBIfam" id="NF037979">
    <property type="entry name" value="Na_transp"/>
    <property type="match status" value="1"/>
</dbReference>
<evidence type="ECO:0000256" key="3">
    <source>
        <dbReference type="ARBA" id="ARBA00022692"/>
    </source>
</evidence>
<keyword evidence="3 6" id="KW-0812">Transmembrane</keyword>
<comment type="similarity">
    <text evidence="6">Belongs to the sodium:neurotransmitter symporter (SNF) (TC 2.A.22) family.</text>
</comment>
<dbReference type="PANTHER" id="PTHR42948">
    <property type="entry name" value="TRANSPORTER"/>
    <property type="match status" value="1"/>
</dbReference>
<dbReference type="Pfam" id="PF00209">
    <property type="entry name" value="SNF"/>
    <property type="match status" value="2"/>
</dbReference>
<keyword evidence="6" id="KW-0769">Symport</keyword>
<dbReference type="InterPro" id="IPR000175">
    <property type="entry name" value="Na/ntran_symport"/>
</dbReference>
<feature type="transmembrane region" description="Helical" evidence="7">
    <location>
        <begin position="216"/>
        <end position="240"/>
    </location>
</feature>
<evidence type="ECO:0000256" key="5">
    <source>
        <dbReference type="ARBA" id="ARBA00023136"/>
    </source>
</evidence>
<dbReference type="AlphaFoldDB" id="F8NB68"/>
<dbReference type="eggNOG" id="COG0733">
    <property type="taxonomic scope" value="Bacteria"/>
</dbReference>
<dbReference type="EMBL" id="GL945017">
    <property type="protein sequence ID" value="EGN55886.1"/>
    <property type="molecule type" value="Genomic_DNA"/>
</dbReference>
<feature type="transmembrane region" description="Helical" evidence="7">
    <location>
        <begin position="86"/>
        <end position="107"/>
    </location>
</feature>
<dbReference type="STRING" id="688246.Premu_0404"/>
<dbReference type="InterPro" id="IPR037272">
    <property type="entry name" value="SNS_sf"/>
</dbReference>
<evidence type="ECO:0000256" key="4">
    <source>
        <dbReference type="ARBA" id="ARBA00022989"/>
    </source>
</evidence>
<evidence type="ECO:0000313" key="8">
    <source>
        <dbReference type="EMBL" id="EGN55886.1"/>
    </source>
</evidence>
<sequence length="453" mass="49240">MASEERVSFGSKIGMILATAGGAVGLGNIWRFPYMAGQNGGAAFIIVYVGCVLLLGIPCMVSEFIIGRHGAANTYRAYSKVGGGKAWKYVGLLGVLTGFLIMGYYAVISGWCLQYVYASIMGQLHGNTDFVKQYFADFSTNPVQPVFWLVIIMLGTHFVIIHGVRGGIEKASKMMMPTLFILLLVIVVCSCLLPNAGKGIEFLFKPDFSKVDSGMFLGALGQCFYSLSIAMGCICTYASYYTRQTNLLKSAVQICSIDTVVAILAGLMIFPAAFSVGIRPDSGPSLIFITLPNVFNEAFTGLPLLGWFVSLLFYLLLSLAALTSLISLHEVSTAFFYEELHISRTKGAAIVTVSCTLIGAVCSLSLGDWSGLTIAGKTLFDVFDFVTGQIFLPVGGFLTCIFIGWFIPKKLVKDEFTNWDTVSQRFFGIYLFLVRFVAPLAILAIFLHQFGVI</sequence>
<keyword evidence="2 6" id="KW-0813">Transport</keyword>
<evidence type="ECO:0000256" key="6">
    <source>
        <dbReference type="RuleBase" id="RU003732"/>
    </source>
</evidence>
<comment type="subcellular location">
    <subcellularLocation>
        <location evidence="1">Membrane</location>
        <topology evidence="1">Multi-pass membrane protein</topology>
    </subcellularLocation>
</comment>
<feature type="transmembrane region" description="Helical" evidence="7">
    <location>
        <begin position="347"/>
        <end position="366"/>
    </location>
</feature>
<reference evidence="9" key="1">
    <citation type="journal article" date="2011" name="Stand. Genomic Sci.">
        <title>Non-contiguous finished genome sequence of the opportunistic oral pathogen Prevotella multisaccharivorax type strain (PPPA20).</title>
        <authorList>
            <person name="Pati A."/>
            <person name="Gronow S."/>
            <person name="Lu M."/>
            <person name="Lapidus A."/>
            <person name="Nolan M."/>
            <person name="Lucas S."/>
            <person name="Hammon N."/>
            <person name="Deshpande S."/>
            <person name="Cheng J.F."/>
            <person name="Tapia R."/>
            <person name="Han C."/>
            <person name="Goodwin L."/>
            <person name="Pitluck S."/>
            <person name="Liolios K."/>
            <person name="Pagani I."/>
            <person name="Mavromatis K."/>
            <person name="Mikhailova N."/>
            <person name="Huntemann M."/>
            <person name="Chen A."/>
            <person name="Palaniappan K."/>
            <person name="Land M."/>
            <person name="Hauser L."/>
            <person name="Detter J.C."/>
            <person name="Brambilla E.M."/>
            <person name="Rohde M."/>
            <person name="Goker M."/>
            <person name="Woyke T."/>
            <person name="Bristow J."/>
            <person name="Eisen J.A."/>
            <person name="Markowitz V."/>
            <person name="Hugenholtz P."/>
            <person name="Kyrpides N.C."/>
            <person name="Klenk H.P."/>
            <person name="Ivanova N."/>
        </authorList>
    </citation>
    <scope>NUCLEOTIDE SEQUENCE [LARGE SCALE GENOMIC DNA]</scope>
    <source>
        <strain evidence="9">DSM 17128</strain>
    </source>
</reference>
<dbReference type="PRINTS" id="PR00176">
    <property type="entry name" value="NANEUSMPORT"/>
</dbReference>
<feature type="transmembrane region" description="Helical" evidence="7">
    <location>
        <begin position="386"/>
        <end position="407"/>
    </location>
</feature>
<dbReference type="PANTHER" id="PTHR42948:SF1">
    <property type="entry name" value="TRANSPORTER"/>
    <property type="match status" value="1"/>
</dbReference>
<evidence type="ECO:0000256" key="1">
    <source>
        <dbReference type="ARBA" id="ARBA00004141"/>
    </source>
</evidence>
<dbReference type="PROSITE" id="PS50267">
    <property type="entry name" value="NA_NEUROTRAN_SYMP_3"/>
    <property type="match status" value="1"/>
</dbReference>
<name>F8NB68_9BACT</name>
<feature type="transmembrane region" description="Helical" evidence="7">
    <location>
        <begin position="146"/>
        <end position="164"/>
    </location>
</feature>
<protein>
    <recommendedName>
        <fullName evidence="6">Transporter</fullName>
    </recommendedName>
</protein>
<dbReference type="GO" id="GO:0015293">
    <property type="term" value="F:symporter activity"/>
    <property type="evidence" value="ECO:0007669"/>
    <property type="project" value="UniProtKB-KW"/>
</dbReference>
<dbReference type="RefSeq" id="WP_007572708.1">
    <property type="nucleotide sequence ID" value="NZ_BPTS01000001.1"/>
</dbReference>
<gene>
    <name evidence="8" type="ORF">Premu_0404</name>
</gene>
<feature type="transmembrane region" description="Helical" evidence="7">
    <location>
        <begin position="427"/>
        <end position="447"/>
    </location>
</feature>
<dbReference type="HOGENOM" id="CLU_006855_3_4_10"/>
<dbReference type="OrthoDB" id="9762833at2"/>
<dbReference type="InterPro" id="IPR047218">
    <property type="entry name" value="YocR/YhdH-like"/>
</dbReference>
<dbReference type="Proteomes" id="UP000002772">
    <property type="component" value="Unassembled WGS sequence"/>
</dbReference>
<feature type="transmembrane region" description="Helical" evidence="7">
    <location>
        <begin position="42"/>
        <end position="66"/>
    </location>
</feature>
<dbReference type="SUPFAM" id="SSF161070">
    <property type="entry name" value="SNF-like"/>
    <property type="match status" value="1"/>
</dbReference>